<dbReference type="RefSeq" id="WP_265966080.1">
    <property type="nucleotide sequence ID" value="NZ_JAPEVI010000003.1"/>
</dbReference>
<feature type="transmembrane region" description="Helical" evidence="1">
    <location>
        <begin position="131"/>
        <end position="152"/>
    </location>
</feature>
<proteinExistence type="predicted"/>
<keyword evidence="1" id="KW-0812">Transmembrane</keyword>
<organism evidence="3 4">
    <name type="scientific">Roseibium salinum</name>
    <dbReference type="NCBI Taxonomy" id="1604349"/>
    <lineage>
        <taxon>Bacteria</taxon>
        <taxon>Pseudomonadati</taxon>
        <taxon>Pseudomonadota</taxon>
        <taxon>Alphaproteobacteria</taxon>
        <taxon>Hyphomicrobiales</taxon>
        <taxon>Stappiaceae</taxon>
        <taxon>Roseibium</taxon>
    </lineage>
</organism>
<reference evidence="3 4" key="1">
    <citation type="journal article" date="2016" name="Int. J. Syst. Evol. Microbiol.">
        <title>Labrenzia salina sp. nov., isolated from the rhizosphere of the halophyte Arthrocnemum macrostachyum.</title>
        <authorList>
            <person name="Camacho M."/>
            <person name="Redondo-Gomez S."/>
            <person name="Rodriguez-Llorente I."/>
            <person name="Rohde M."/>
            <person name="Sproer C."/>
            <person name="Schumann P."/>
            <person name="Klenk H.P."/>
            <person name="Montero-Calasanz M.D.C."/>
        </authorList>
    </citation>
    <scope>NUCLEOTIDE SEQUENCE [LARGE SCALE GENOMIC DNA]</scope>
    <source>
        <strain evidence="3 4">DSM 29163</strain>
    </source>
</reference>
<evidence type="ECO:0000313" key="4">
    <source>
        <dbReference type="Proteomes" id="UP001300261"/>
    </source>
</evidence>
<keyword evidence="4" id="KW-1185">Reference proteome</keyword>
<feature type="signal peptide" evidence="2">
    <location>
        <begin position="1"/>
        <end position="18"/>
    </location>
</feature>
<name>A0ABT3R7K4_9HYPH</name>
<dbReference type="EMBL" id="JAPEVI010000003">
    <property type="protein sequence ID" value="MCX2725286.1"/>
    <property type="molecule type" value="Genomic_DNA"/>
</dbReference>
<dbReference type="Proteomes" id="UP001300261">
    <property type="component" value="Unassembled WGS sequence"/>
</dbReference>
<protein>
    <submittedName>
        <fullName evidence="3">DUF2937 family protein</fullName>
    </submittedName>
</protein>
<accession>A0ABT3R7K4</accession>
<evidence type="ECO:0000256" key="1">
    <source>
        <dbReference type="SAM" id="Phobius"/>
    </source>
</evidence>
<sequence length="168" mass="18240">MARVLMLIVMLLSGTATSQLPEFSQQYRQRLGGAIDALEEIIADFRQDAEQYGLTIAQAIARQKASSDPFIRARGDSMAEAEMRLVRLKEQREELQSAGQFQRLFIFAGGFDPHLAQATAEDYEPAVPVTLAGFASAGAGALAALLVIRLLTGLVRLGGRRRTAHPPS</sequence>
<keyword evidence="1" id="KW-0472">Membrane</keyword>
<comment type="caution">
    <text evidence="3">The sequence shown here is derived from an EMBL/GenBank/DDBJ whole genome shotgun (WGS) entry which is preliminary data.</text>
</comment>
<evidence type="ECO:0000313" key="3">
    <source>
        <dbReference type="EMBL" id="MCX2725286.1"/>
    </source>
</evidence>
<gene>
    <name evidence="3" type="ORF">ON753_23505</name>
</gene>
<feature type="chain" id="PRO_5045249470" evidence="2">
    <location>
        <begin position="19"/>
        <end position="168"/>
    </location>
</feature>
<evidence type="ECO:0000256" key="2">
    <source>
        <dbReference type="SAM" id="SignalP"/>
    </source>
</evidence>
<keyword evidence="2" id="KW-0732">Signal</keyword>
<dbReference type="InterPro" id="IPR022584">
    <property type="entry name" value="DUF2937"/>
</dbReference>
<keyword evidence="1" id="KW-1133">Transmembrane helix</keyword>
<dbReference type="Pfam" id="PF11157">
    <property type="entry name" value="DUF2937"/>
    <property type="match status" value="1"/>
</dbReference>